<dbReference type="EMBL" id="AWXZ01000035">
    <property type="protein sequence ID" value="ESR24215.1"/>
    <property type="molecule type" value="Genomic_DNA"/>
</dbReference>
<evidence type="ECO:0000259" key="9">
    <source>
        <dbReference type="PROSITE" id="PS50885"/>
    </source>
</evidence>
<dbReference type="SMART" id="SM00283">
    <property type="entry name" value="MA"/>
    <property type="match status" value="1"/>
</dbReference>
<feature type="domain" description="Methyl-accepting transducer" evidence="8">
    <location>
        <begin position="279"/>
        <end position="508"/>
    </location>
</feature>
<evidence type="ECO:0000313" key="11">
    <source>
        <dbReference type="Proteomes" id="UP000017819"/>
    </source>
</evidence>
<evidence type="ECO:0000256" key="1">
    <source>
        <dbReference type="ARBA" id="ARBA00004370"/>
    </source>
</evidence>
<dbReference type="Pfam" id="PF00672">
    <property type="entry name" value="HAMP"/>
    <property type="match status" value="1"/>
</dbReference>
<dbReference type="eggNOG" id="COG0840">
    <property type="taxonomic scope" value="Bacteria"/>
</dbReference>
<dbReference type="Pfam" id="PF00015">
    <property type="entry name" value="MCPsignal"/>
    <property type="match status" value="1"/>
</dbReference>
<evidence type="ECO:0000256" key="6">
    <source>
        <dbReference type="SAM" id="MobiDB-lite"/>
    </source>
</evidence>
<reference evidence="10 11" key="1">
    <citation type="journal article" date="2014" name="Genome Announc.">
        <title>Draft Genome Sequence of Lutibaculum baratangense Strain AMV1T, Isolated from a Mud Volcano in Andamans, India.</title>
        <authorList>
            <person name="Singh A."/>
            <person name="Sreenivas A."/>
            <person name="Sathyanarayana Reddy G."/>
            <person name="Pinnaka A.K."/>
            <person name="Shivaji S."/>
        </authorList>
    </citation>
    <scope>NUCLEOTIDE SEQUENCE [LARGE SCALE GENOMIC DNA]</scope>
    <source>
        <strain evidence="10 11">AMV1</strain>
    </source>
</reference>
<dbReference type="GO" id="GO:0006935">
    <property type="term" value="P:chemotaxis"/>
    <property type="evidence" value="ECO:0007669"/>
    <property type="project" value="UniProtKB-KW"/>
</dbReference>
<dbReference type="InterPro" id="IPR004090">
    <property type="entry name" value="Chemotax_Me-accpt_rcpt"/>
</dbReference>
<dbReference type="InterPro" id="IPR051310">
    <property type="entry name" value="MCP_chemotaxis"/>
</dbReference>
<feature type="transmembrane region" description="Helical" evidence="7">
    <location>
        <begin position="43"/>
        <end position="63"/>
    </location>
</feature>
<feature type="transmembrane region" description="Helical" evidence="7">
    <location>
        <begin position="18"/>
        <end position="37"/>
    </location>
</feature>
<dbReference type="Proteomes" id="UP000017819">
    <property type="component" value="Unassembled WGS sequence"/>
</dbReference>
<comment type="caution">
    <text evidence="10">The sequence shown here is derived from an EMBL/GenBank/DDBJ whole genome shotgun (WGS) entry which is preliminary data.</text>
</comment>
<evidence type="ECO:0000256" key="2">
    <source>
        <dbReference type="ARBA" id="ARBA00022500"/>
    </source>
</evidence>
<dbReference type="PRINTS" id="PR00260">
    <property type="entry name" value="CHEMTRNSDUCR"/>
</dbReference>
<dbReference type="Gene3D" id="1.10.287.950">
    <property type="entry name" value="Methyl-accepting chemotaxis protein"/>
    <property type="match status" value="1"/>
</dbReference>
<name>V4RLT8_9HYPH</name>
<keyword evidence="5" id="KW-0175">Coiled coil</keyword>
<comment type="subcellular location">
    <subcellularLocation>
        <location evidence="1">Membrane</location>
    </subcellularLocation>
</comment>
<feature type="transmembrane region" description="Helical" evidence="7">
    <location>
        <begin position="125"/>
        <end position="144"/>
    </location>
</feature>
<evidence type="ECO:0000256" key="7">
    <source>
        <dbReference type="SAM" id="Phobius"/>
    </source>
</evidence>
<dbReference type="PROSITE" id="PS50111">
    <property type="entry name" value="CHEMOTAXIS_TRANSDUC_2"/>
    <property type="match status" value="1"/>
</dbReference>
<feature type="domain" description="HAMP" evidence="9">
    <location>
        <begin position="231"/>
        <end position="274"/>
    </location>
</feature>
<evidence type="ECO:0000313" key="10">
    <source>
        <dbReference type="EMBL" id="ESR24215.1"/>
    </source>
</evidence>
<evidence type="ECO:0000256" key="4">
    <source>
        <dbReference type="PROSITE-ProRule" id="PRU00284"/>
    </source>
</evidence>
<protein>
    <submittedName>
        <fullName evidence="10">Methyl-accepting chemotaxis protein McpH</fullName>
    </submittedName>
</protein>
<gene>
    <name evidence="10" type="ORF">N177_2664</name>
</gene>
<evidence type="ECO:0000256" key="5">
    <source>
        <dbReference type="SAM" id="Coils"/>
    </source>
</evidence>
<keyword evidence="7" id="KW-0472">Membrane</keyword>
<dbReference type="PROSITE" id="PS50885">
    <property type="entry name" value="HAMP"/>
    <property type="match status" value="1"/>
</dbReference>
<keyword evidence="11" id="KW-1185">Reference proteome</keyword>
<dbReference type="GO" id="GO:0004888">
    <property type="term" value="F:transmembrane signaling receptor activity"/>
    <property type="evidence" value="ECO:0007669"/>
    <property type="project" value="InterPro"/>
</dbReference>
<dbReference type="AlphaFoldDB" id="V4RLT8"/>
<keyword evidence="2" id="KW-0145">Chemotaxis</keyword>
<feature type="coiled-coil region" evidence="5">
    <location>
        <begin position="175"/>
        <end position="212"/>
    </location>
</feature>
<evidence type="ECO:0000259" key="8">
    <source>
        <dbReference type="PROSITE" id="PS50111"/>
    </source>
</evidence>
<dbReference type="InterPro" id="IPR004089">
    <property type="entry name" value="MCPsignal_dom"/>
</dbReference>
<dbReference type="CDD" id="cd06225">
    <property type="entry name" value="HAMP"/>
    <property type="match status" value="1"/>
</dbReference>
<feature type="compositionally biased region" description="Polar residues" evidence="6">
    <location>
        <begin position="279"/>
        <end position="296"/>
    </location>
</feature>
<keyword evidence="7" id="KW-1133">Transmembrane helix</keyword>
<sequence length="566" mass="58982">MKGEAGVLNFNAQRRRGTVLVCALVWLQVPLVAAIAAATAGAILLPVAAAISVAGLCTFAVYATQAAQTSRILLGVALMGLISTEVALLAGNPLQVDMHMYYFAALAVLMVMLDWRVIAAGAATVAAHHVVLNFALPAMIYPGGGSLVRLSMHAVILVVEAVALVWLAFTLTRMFAALAREREVAEESRRAAEEARREAEAMGEAAAREQTQTAALRQEASDKQAVVVGGLAEALRRLAEGELTYRLRQDFPDEYAALRDDFNAALERLQATMQAVATSSGQVSSGSGEIQQASNDLSRRTETQAASLEETAAALNQTTDAIRKAAGNMRQASQVMQQAKADAQAGGAIVNRAVEAMASIESSSAQIGKIIGLIDEIAFQTNLLALNAGVEAARAGEAGKGFAVVAQEVRALAQRSADAAREIGELIEASARHVESGAGLVGESGDALGRIVERVVLLDGLIAEISRSAEEQSTGLGEISSAVNQMDQVTQQNAAMVEQTSAASESLSREAQRLAKLIEAFKVGGARASAGSTATRGSRSVRVTSGRSAAAAVSAVTADEAGWEEF</sequence>
<proteinExistence type="inferred from homology"/>
<dbReference type="GO" id="GO:0007165">
    <property type="term" value="P:signal transduction"/>
    <property type="evidence" value="ECO:0007669"/>
    <property type="project" value="UniProtKB-KW"/>
</dbReference>
<feature type="transmembrane region" description="Helical" evidence="7">
    <location>
        <begin position="150"/>
        <end position="172"/>
    </location>
</feature>
<dbReference type="SUPFAM" id="SSF58104">
    <property type="entry name" value="Methyl-accepting chemotaxis protein (MCP) signaling domain"/>
    <property type="match status" value="1"/>
</dbReference>
<dbReference type="GO" id="GO:0016020">
    <property type="term" value="C:membrane"/>
    <property type="evidence" value="ECO:0007669"/>
    <property type="project" value="UniProtKB-SubCell"/>
</dbReference>
<feature type="region of interest" description="Disordered" evidence="6">
    <location>
        <begin position="279"/>
        <end position="305"/>
    </location>
</feature>
<accession>V4RLT8</accession>
<dbReference type="InterPro" id="IPR003660">
    <property type="entry name" value="HAMP_dom"/>
</dbReference>
<organism evidence="10 11">
    <name type="scientific">Lutibaculum baratangense AMV1</name>
    <dbReference type="NCBI Taxonomy" id="631454"/>
    <lineage>
        <taxon>Bacteria</taxon>
        <taxon>Pseudomonadati</taxon>
        <taxon>Pseudomonadota</taxon>
        <taxon>Alphaproteobacteria</taxon>
        <taxon>Hyphomicrobiales</taxon>
        <taxon>Tepidamorphaceae</taxon>
        <taxon>Lutibaculum</taxon>
    </lineage>
</organism>
<feature type="transmembrane region" description="Helical" evidence="7">
    <location>
        <begin position="72"/>
        <end position="94"/>
    </location>
</feature>
<comment type="similarity">
    <text evidence="3">Belongs to the methyl-accepting chemotaxis (MCP) protein family.</text>
</comment>
<dbReference type="STRING" id="631454.N177_2664"/>
<keyword evidence="7" id="KW-0812">Transmembrane</keyword>
<dbReference type="PANTHER" id="PTHR43531">
    <property type="entry name" value="PROTEIN ICFG"/>
    <property type="match status" value="1"/>
</dbReference>
<dbReference type="PANTHER" id="PTHR43531:SF11">
    <property type="entry name" value="METHYL-ACCEPTING CHEMOTAXIS PROTEIN 3"/>
    <property type="match status" value="1"/>
</dbReference>
<dbReference type="SMART" id="SM00304">
    <property type="entry name" value="HAMP"/>
    <property type="match status" value="1"/>
</dbReference>
<dbReference type="CDD" id="cd11386">
    <property type="entry name" value="MCP_signal"/>
    <property type="match status" value="1"/>
</dbReference>
<keyword evidence="4" id="KW-0807">Transducer</keyword>
<dbReference type="PATRIC" id="fig|631454.5.peg.2633"/>
<dbReference type="FunFam" id="1.10.287.950:FF:000001">
    <property type="entry name" value="Methyl-accepting chemotaxis sensory transducer"/>
    <property type="match status" value="1"/>
</dbReference>
<evidence type="ECO:0000256" key="3">
    <source>
        <dbReference type="ARBA" id="ARBA00029447"/>
    </source>
</evidence>